<accession>A0A380F9K7</accession>
<organism evidence="1 2">
    <name type="scientific">Staphylococcus gallinarum</name>
    <dbReference type="NCBI Taxonomy" id="1293"/>
    <lineage>
        <taxon>Bacteria</taxon>
        <taxon>Bacillati</taxon>
        <taxon>Bacillota</taxon>
        <taxon>Bacilli</taxon>
        <taxon>Bacillales</taxon>
        <taxon>Staphylococcaceae</taxon>
        <taxon>Staphylococcus</taxon>
    </lineage>
</organism>
<sequence length="57" mass="6589">MSQIAEKGSNQSDLKFENNKDIEKLARKAWDDFLNGDIAHYDKLTDDVVAGFCKWIR</sequence>
<proteinExistence type="predicted"/>
<dbReference type="GO" id="GO:0016829">
    <property type="term" value="F:lyase activity"/>
    <property type="evidence" value="ECO:0007669"/>
    <property type="project" value="UniProtKB-KW"/>
</dbReference>
<gene>
    <name evidence="1" type="ORF">NCTC12195_00288</name>
</gene>
<evidence type="ECO:0000313" key="2">
    <source>
        <dbReference type="Proteomes" id="UP000255277"/>
    </source>
</evidence>
<name>A0A380F9K7_STAGA</name>
<keyword evidence="1" id="KW-0456">Lyase</keyword>
<dbReference type="AlphaFoldDB" id="A0A380F9K7"/>
<reference evidence="1 2" key="1">
    <citation type="submission" date="2018-06" db="EMBL/GenBank/DDBJ databases">
        <authorList>
            <consortium name="Pathogen Informatics"/>
            <person name="Doyle S."/>
        </authorList>
    </citation>
    <scope>NUCLEOTIDE SEQUENCE [LARGE SCALE GENOMIC DNA]</scope>
    <source>
        <strain evidence="1 2">NCTC12195</strain>
    </source>
</reference>
<protein>
    <submittedName>
        <fullName evidence="1">Deoxyribodipyrimidine photo-lyase</fullName>
    </submittedName>
</protein>
<dbReference type="Proteomes" id="UP000255277">
    <property type="component" value="Unassembled WGS sequence"/>
</dbReference>
<dbReference type="EMBL" id="UHDK01000001">
    <property type="protein sequence ID" value="SUM30887.1"/>
    <property type="molecule type" value="Genomic_DNA"/>
</dbReference>
<evidence type="ECO:0000313" key="1">
    <source>
        <dbReference type="EMBL" id="SUM30887.1"/>
    </source>
</evidence>